<dbReference type="InterPro" id="IPR016166">
    <property type="entry name" value="FAD-bd_PCMH"/>
</dbReference>
<comment type="cofactor">
    <cofactor evidence="1">
        <name>FAD</name>
        <dbReference type="ChEBI" id="CHEBI:57692"/>
    </cofactor>
</comment>
<evidence type="ECO:0000259" key="8">
    <source>
        <dbReference type="PROSITE" id="PS51387"/>
    </source>
</evidence>
<keyword evidence="10" id="KW-1185">Reference proteome</keyword>
<sequence length="551" mass="58268">MSTLSRRGFVGAAALAGAAVTAAPATALAAPAAEPTGPAAEPATVVRPGDAPYADLSRGVNQRWTGTPDTITLPRTTAQVVAAVQRAVDTGRRPAVRGGGHCFEDFVDHASVRALVDLSAMNAVSYDTRRRAVVVEAGARLGEVNEQLFKRWGVALPGGSCPTVGVGGHVSGGGYGPLNRTLGLTVDHLYAVEVVVVDASGTARAVVASRDDRGALRDLWWAHTGGGGGTFGIVTRYFFRTPGDLPAGPGHALPAPPPELLVSTVVWPWADLGQDSFTRLLTNYSAWHAGHNTPGDPEADLYSHLAVFHRSGGAVALNVQLSTRAGDPERRLDAFLAALGRGVGVQGRTVERTRLPWLMSTRWSGFADRPTGKRIKGKSAYHRRAFDEGHVTALHRHLTRTDYGHPGSGLLIAPYGGQVNAVAPGDTALVHRDSALMLMYVSEWTAAEEDARHIGFLRELYEDVYATTGGAPVPGAATGGAYVNYADTDLKDPARNRSGVPWQELYFGSNLPRLSAAKRRWDPHHVFRHALSVEPGGPAGPVAPVAPRSAR</sequence>
<accession>A0ABZ0LQ24</accession>
<dbReference type="PANTHER" id="PTHR42973:SF39">
    <property type="entry name" value="FAD-BINDING PCMH-TYPE DOMAIN-CONTAINING PROTEIN"/>
    <property type="match status" value="1"/>
</dbReference>
<dbReference type="InterPro" id="IPR036318">
    <property type="entry name" value="FAD-bd_PCMH-like_sf"/>
</dbReference>
<dbReference type="InterPro" id="IPR016169">
    <property type="entry name" value="FAD-bd_PCMH_sub2"/>
</dbReference>
<evidence type="ECO:0000256" key="3">
    <source>
        <dbReference type="ARBA" id="ARBA00022630"/>
    </source>
</evidence>
<dbReference type="SUPFAM" id="SSF56176">
    <property type="entry name" value="FAD-binding/transporter-associated domain-like"/>
    <property type="match status" value="1"/>
</dbReference>
<dbReference type="Proteomes" id="UP001301731">
    <property type="component" value="Chromosome"/>
</dbReference>
<feature type="chain" id="PRO_5046095215" evidence="7">
    <location>
        <begin position="30"/>
        <end position="551"/>
    </location>
</feature>
<gene>
    <name evidence="9" type="ORF">R2D22_09340</name>
</gene>
<evidence type="ECO:0000256" key="1">
    <source>
        <dbReference type="ARBA" id="ARBA00001974"/>
    </source>
</evidence>
<evidence type="ECO:0000256" key="7">
    <source>
        <dbReference type="SAM" id="SignalP"/>
    </source>
</evidence>
<dbReference type="InterPro" id="IPR012951">
    <property type="entry name" value="BBE"/>
</dbReference>
<keyword evidence="3" id="KW-0285">Flavoprotein</keyword>
<dbReference type="InterPro" id="IPR006311">
    <property type="entry name" value="TAT_signal"/>
</dbReference>
<feature type="compositionally biased region" description="Low complexity" evidence="6">
    <location>
        <begin position="32"/>
        <end position="46"/>
    </location>
</feature>
<dbReference type="EMBL" id="CP137573">
    <property type="protein sequence ID" value="WOX21588.1"/>
    <property type="molecule type" value="Genomic_DNA"/>
</dbReference>
<evidence type="ECO:0000256" key="4">
    <source>
        <dbReference type="ARBA" id="ARBA00022827"/>
    </source>
</evidence>
<evidence type="ECO:0000256" key="6">
    <source>
        <dbReference type="SAM" id="MobiDB-lite"/>
    </source>
</evidence>
<dbReference type="RefSeq" id="WP_318102613.1">
    <property type="nucleotide sequence ID" value="NZ_CP137573.1"/>
</dbReference>
<reference evidence="9 10" key="1">
    <citation type="submission" date="2023-10" db="EMBL/GenBank/DDBJ databases">
        <title>The genome sequence of Streptomyces sp. HUAS YS2.</title>
        <authorList>
            <person name="Mo P."/>
        </authorList>
    </citation>
    <scope>NUCLEOTIDE SEQUENCE [LARGE SCALE GENOMIC DNA]</scope>
    <source>
        <strain evidence="9 10">HUAS YS2</strain>
    </source>
</reference>
<dbReference type="PROSITE" id="PS51387">
    <property type="entry name" value="FAD_PCMH"/>
    <property type="match status" value="1"/>
</dbReference>
<name>A0ABZ0LQ24_9ACTN</name>
<protein>
    <submittedName>
        <fullName evidence="9">FAD-binding protein</fullName>
    </submittedName>
</protein>
<dbReference type="InterPro" id="IPR006094">
    <property type="entry name" value="Oxid_FAD_bind_N"/>
</dbReference>
<dbReference type="PROSITE" id="PS51318">
    <property type="entry name" value="TAT"/>
    <property type="match status" value="1"/>
</dbReference>
<dbReference type="Gene3D" id="3.30.465.10">
    <property type="match status" value="1"/>
</dbReference>
<evidence type="ECO:0000256" key="5">
    <source>
        <dbReference type="ARBA" id="ARBA00023002"/>
    </source>
</evidence>
<proteinExistence type="inferred from homology"/>
<dbReference type="Pfam" id="PF01565">
    <property type="entry name" value="FAD_binding_4"/>
    <property type="match status" value="1"/>
</dbReference>
<dbReference type="InterPro" id="IPR050416">
    <property type="entry name" value="FAD-linked_Oxidoreductase"/>
</dbReference>
<dbReference type="Pfam" id="PF08031">
    <property type="entry name" value="BBE"/>
    <property type="match status" value="1"/>
</dbReference>
<evidence type="ECO:0000313" key="10">
    <source>
        <dbReference type="Proteomes" id="UP001301731"/>
    </source>
</evidence>
<feature type="region of interest" description="Disordered" evidence="6">
    <location>
        <begin position="32"/>
        <end position="61"/>
    </location>
</feature>
<organism evidence="9 10">
    <name type="scientific">Streptomyces solicathayae</name>
    <dbReference type="NCBI Taxonomy" id="3081768"/>
    <lineage>
        <taxon>Bacteria</taxon>
        <taxon>Bacillati</taxon>
        <taxon>Actinomycetota</taxon>
        <taxon>Actinomycetes</taxon>
        <taxon>Kitasatosporales</taxon>
        <taxon>Streptomycetaceae</taxon>
        <taxon>Streptomyces</taxon>
    </lineage>
</organism>
<evidence type="ECO:0000256" key="2">
    <source>
        <dbReference type="ARBA" id="ARBA00005466"/>
    </source>
</evidence>
<evidence type="ECO:0000313" key="9">
    <source>
        <dbReference type="EMBL" id="WOX21588.1"/>
    </source>
</evidence>
<dbReference type="PANTHER" id="PTHR42973">
    <property type="entry name" value="BINDING OXIDOREDUCTASE, PUTATIVE (AFU_ORTHOLOGUE AFUA_1G17690)-RELATED"/>
    <property type="match status" value="1"/>
</dbReference>
<dbReference type="Gene3D" id="3.40.462.20">
    <property type="match status" value="1"/>
</dbReference>
<keyword evidence="4" id="KW-0274">FAD</keyword>
<keyword evidence="7" id="KW-0732">Signal</keyword>
<feature type="signal peptide" evidence="7">
    <location>
        <begin position="1"/>
        <end position="29"/>
    </location>
</feature>
<keyword evidence="5" id="KW-0560">Oxidoreductase</keyword>
<comment type="similarity">
    <text evidence="2">Belongs to the oxygen-dependent FAD-linked oxidoreductase family.</text>
</comment>
<feature type="domain" description="FAD-binding PCMH-type" evidence="8">
    <location>
        <begin position="64"/>
        <end position="244"/>
    </location>
</feature>